<evidence type="ECO:0000313" key="10">
    <source>
        <dbReference type="EMBL" id="CAH9140576.1"/>
    </source>
</evidence>
<evidence type="ECO:0000256" key="6">
    <source>
        <dbReference type="SAM" id="MobiDB-lite"/>
    </source>
</evidence>
<protein>
    <submittedName>
        <fullName evidence="10">Uncharacterized protein</fullName>
    </submittedName>
</protein>
<evidence type="ECO:0000256" key="2">
    <source>
        <dbReference type="ARBA" id="ARBA00022723"/>
    </source>
</evidence>
<keyword evidence="2" id="KW-0479">Metal-binding</keyword>
<keyword evidence="11" id="KW-1185">Reference proteome</keyword>
<feature type="compositionally biased region" description="Basic residues" evidence="6">
    <location>
        <begin position="503"/>
        <end position="513"/>
    </location>
</feature>
<dbReference type="PANTHER" id="PTHR47165:SF4">
    <property type="entry name" value="OS03G0429900 PROTEIN"/>
    <property type="match status" value="1"/>
</dbReference>
<keyword evidence="3" id="KW-0863">Zinc-finger</keyword>
<evidence type="ECO:0000256" key="1">
    <source>
        <dbReference type="ARBA" id="ARBA00005690"/>
    </source>
</evidence>
<evidence type="ECO:0000313" key="9">
    <source>
        <dbReference type="EMBL" id="CAH9140569.1"/>
    </source>
</evidence>
<comment type="similarity">
    <text evidence="1">Belongs to the replication factor A protein 1 family.</text>
</comment>
<proteinExistence type="inferred from homology"/>
<dbReference type="GO" id="GO:0008270">
    <property type="term" value="F:zinc ion binding"/>
    <property type="evidence" value="ECO:0007669"/>
    <property type="project" value="UniProtKB-KW"/>
</dbReference>
<evidence type="ECO:0000259" key="7">
    <source>
        <dbReference type="Pfam" id="PF02721"/>
    </source>
</evidence>
<organism evidence="10 11">
    <name type="scientific">Cuscuta epithymum</name>
    <dbReference type="NCBI Taxonomy" id="186058"/>
    <lineage>
        <taxon>Eukaryota</taxon>
        <taxon>Viridiplantae</taxon>
        <taxon>Streptophyta</taxon>
        <taxon>Embryophyta</taxon>
        <taxon>Tracheophyta</taxon>
        <taxon>Spermatophyta</taxon>
        <taxon>Magnoliopsida</taxon>
        <taxon>eudicotyledons</taxon>
        <taxon>Gunneridae</taxon>
        <taxon>Pentapetalae</taxon>
        <taxon>asterids</taxon>
        <taxon>lamiids</taxon>
        <taxon>Solanales</taxon>
        <taxon>Convolvulaceae</taxon>
        <taxon>Cuscuteae</taxon>
        <taxon>Cuscuta</taxon>
        <taxon>Cuscuta subgen. Cuscuta</taxon>
    </lineage>
</organism>
<feature type="compositionally biased region" description="Basic and acidic residues" evidence="6">
    <location>
        <begin position="468"/>
        <end position="493"/>
    </location>
</feature>
<feature type="region of interest" description="Disordered" evidence="6">
    <location>
        <begin position="457"/>
        <end position="513"/>
    </location>
</feature>
<dbReference type="InterPro" id="IPR047192">
    <property type="entry name" value="Euk_RPA1_DBD_C"/>
</dbReference>
<evidence type="ECO:0000256" key="4">
    <source>
        <dbReference type="ARBA" id="ARBA00022833"/>
    </source>
</evidence>
<feature type="domain" description="Replication protein A 70 kDa DNA-binding subunit B/D first OB fold" evidence="7">
    <location>
        <begin position="6"/>
        <end position="106"/>
    </location>
</feature>
<dbReference type="Pfam" id="PF02721">
    <property type="entry name" value="DUF223"/>
    <property type="match status" value="1"/>
</dbReference>
<dbReference type="InterPro" id="IPR013955">
    <property type="entry name" value="Rep_factor-A_C"/>
</dbReference>
<name>A0AAV0FYN2_9ASTE</name>
<comment type="caution">
    <text evidence="10">The sequence shown here is derived from an EMBL/GenBank/DDBJ whole genome shotgun (WGS) entry which is preliminary data.</text>
</comment>
<sequence>MSPTFGLVKDITPSDTHWALRLRLLRVYENISDTGDIRGLECVFHDKEGALIHATIRMSQMAKYRQLLKERSLYAVRRFIVAIDGKKCRTTDNKFKMIFYEKTEVIYYEDDAFPNHVYKFKGFESLLNARIIDESELFDVIGQVVSKKAVREVMYQGRPHRLIEVTLQDPRLNQLSCTFWDNFVDQILPYIGDDQTEPVIVTLQFCRAGIFRGEPKISTNYNVTRVVINGDDVEFQEFKNSLQEVNVLTQPIRTVSVTTDRQMSISEELESLEQPLKTIEELYEIQEVGSFWISAKVVAIESDKNWWYLSCTKCRKKLEKTSSKFYCTKCDKPYSDGIPRYKVILRVIDSTGNAPLLIWDDVGQEMFGKDAVECQNMMLSSGRQESYVPAEIEAVVDVSMLFKVQIKKEQIGNYNSAFSVMKFTRDEALIEKFNVNGNDEQESDFISKMHHVDSHCEKAYSSQGEVSTPDHGKANNEGHKSSSAGEKLKRDLIGDSSCNSSSKKMRKIVKLEK</sequence>
<keyword evidence="5" id="KW-0238">DNA-binding</keyword>
<dbReference type="EMBL" id="CAMAPF010001023">
    <property type="protein sequence ID" value="CAH9140576.1"/>
    <property type="molecule type" value="Genomic_DNA"/>
</dbReference>
<dbReference type="InterPro" id="IPR003871">
    <property type="entry name" value="RFA1B/D_OB_1st"/>
</dbReference>
<evidence type="ECO:0000256" key="5">
    <source>
        <dbReference type="ARBA" id="ARBA00023125"/>
    </source>
</evidence>
<dbReference type="AlphaFoldDB" id="A0AAV0FYN2"/>
<dbReference type="CDD" id="cd04481">
    <property type="entry name" value="RPA1_DBD_B_like"/>
    <property type="match status" value="1"/>
</dbReference>
<dbReference type="EMBL" id="CAMAPF010001023">
    <property type="protein sequence ID" value="CAH9140569.1"/>
    <property type="molecule type" value="Genomic_DNA"/>
</dbReference>
<dbReference type="GO" id="GO:0003677">
    <property type="term" value="F:DNA binding"/>
    <property type="evidence" value="ECO:0007669"/>
    <property type="project" value="UniProtKB-KW"/>
</dbReference>
<dbReference type="InterPro" id="IPR012340">
    <property type="entry name" value="NA-bd_OB-fold"/>
</dbReference>
<reference evidence="10" key="1">
    <citation type="submission" date="2022-07" db="EMBL/GenBank/DDBJ databases">
        <authorList>
            <person name="Macas J."/>
            <person name="Novak P."/>
            <person name="Neumann P."/>
        </authorList>
    </citation>
    <scope>NUCLEOTIDE SEQUENCE</scope>
</reference>
<feature type="domain" description="Replication factor A C-terminal" evidence="8">
    <location>
        <begin position="292"/>
        <end position="413"/>
    </location>
</feature>
<gene>
    <name evidence="9" type="ORF">CEPIT_LOCUS38457</name>
    <name evidence="10" type="ORF">CEPIT_LOCUS38463</name>
</gene>
<dbReference type="Gene3D" id="2.40.50.140">
    <property type="entry name" value="Nucleic acid-binding proteins"/>
    <property type="match status" value="3"/>
</dbReference>
<dbReference type="PANTHER" id="PTHR47165">
    <property type="entry name" value="OS03G0429900 PROTEIN"/>
    <property type="match status" value="1"/>
</dbReference>
<evidence type="ECO:0000259" key="8">
    <source>
        <dbReference type="Pfam" id="PF08646"/>
    </source>
</evidence>
<dbReference type="CDD" id="cd04480">
    <property type="entry name" value="RPA1_DBD_A_like"/>
    <property type="match status" value="1"/>
</dbReference>
<evidence type="ECO:0000256" key="3">
    <source>
        <dbReference type="ARBA" id="ARBA00022771"/>
    </source>
</evidence>
<dbReference type="CDD" id="cd04476">
    <property type="entry name" value="RPA1_DBD_C"/>
    <property type="match status" value="1"/>
</dbReference>
<keyword evidence="4" id="KW-0862">Zinc</keyword>
<dbReference type="Proteomes" id="UP001152523">
    <property type="component" value="Unassembled WGS sequence"/>
</dbReference>
<dbReference type="SUPFAM" id="SSF50249">
    <property type="entry name" value="Nucleic acid-binding proteins"/>
    <property type="match status" value="3"/>
</dbReference>
<evidence type="ECO:0000313" key="11">
    <source>
        <dbReference type="Proteomes" id="UP001152523"/>
    </source>
</evidence>
<accession>A0AAV0FYN2</accession>
<dbReference type="Pfam" id="PF08646">
    <property type="entry name" value="Rep_fac-A_C"/>
    <property type="match status" value="1"/>
</dbReference>